<evidence type="ECO:0000256" key="3">
    <source>
        <dbReference type="ARBA" id="ARBA00022801"/>
    </source>
</evidence>
<dbReference type="InterPro" id="IPR000629">
    <property type="entry name" value="RNA-helicase_DEAD-box_CS"/>
</dbReference>
<keyword evidence="12" id="KW-1185">Reference proteome</keyword>
<organism evidence="11 12">
    <name type="scientific">Salinimicrobium gaetbulicola</name>
    <dbReference type="NCBI Taxonomy" id="999702"/>
    <lineage>
        <taxon>Bacteria</taxon>
        <taxon>Pseudomonadati</taxon>
        <taxon>Bacteroidota</taxon>
        <taxon>Flavobacteriia</taxon>
        <taxon>Flavobacteriales</taxon>
        <taxon>Flavobacteriaceae</taxon>
        <taxon>Salinimicrobium</taxon>
    </lineage>
</organism>
<dbReference type="EC" id="3.6.4.13" evidence="1"/>
<dbReference type="PANTHER" id="PTHR47963:SF8">
    <property type="entry name" value="ATP-DEPENDENT RNA HELICASE DEAD"/>
    <property type="match status" value="1"/>
</dbReference>
<keyword evidence="3 7" id="KW-0378">Hydrolase</keyword>
<accession>A0ABW3ICY7</accession>
<comment type="similarity">
    <text evidence="7">Belongs to the DEAD box helicase family.</text>
</comment>
<evidence type="ECO:0000256" key="5">
    <source>
        <dbReference type="ARBA" id="ARBA00022840"/>
    </source>
</evidence>
<dbReference type="CDD" id="cd18787">
    <property type="entry name" value="SF2_C_DEAD"/>
    <property type="match status" value="1"/>
</dbReference>
<evidence type="ECO:0000259" key="8">
    <source>
        <dbReference type="PROSITE" id="PS51192"/>
    </source>
</evidence>
<keyword evidence="5 7" id="KW-0067">ATP-binding</keyword>
<dbReference type="Pfam" id="PF00270">
    <property type="entry name" value="DEAD"/>
    <property type="match status" value="1"/>
</dbReference>
<dbReference type="GO" id="GO:0016787">
    <property type="term" value="F:hydrolase activity"/>
    <property type="evidence" value="ECO:0007669"/>
    <property type="project" value="UniProtKB-KW"/>
</dbReference>
<dbReference type="Gene3D" id="3.40.50.300">
    <property type="entry name" value="P-loop containing nucleotide triphosphate hydrolases"/>
    <property type="match status" value="2"/>
</dbReference>
<evidence type="ECO:0000256" key="6">
    <source>
        <dbReference type="PROSITE-ProRule" id="PRU00552"/>
    </source>
</evidence>
<feature type="domain" description="Helicase C-terminal" evidence="9">
    <location>
        <begin position="230"/>
        <end position="370"/>
    </location>
</feature>
<dbReference type="InterPro" id="IPR050547">
    <property type="entry name" value="DEAD_box_RNA_helicases"/>
</dbReference>
<dbReference type="InterPro" id="IPR011545">
    <property type="entry name" value="DEAD/DEAH_box_helicase_dom"/>
</dbReference>
<sequence length="370" mass="41100">MTFKELGVSNDLIKGLNEMGIVTPTKIQEAAIPVLTEGTVDFVGQAQTGTGKTAAFGLPILAQIDPAKDHVQALILSPTRELGQQIAKQLFKFTKYSDKVFTEAVYGGEKIDIQISRLNRPTQIIVATPGRLIDLMKRKAVDISKIKTLVLDEADEMLSMGFKKDLTTILEATASDKRNVWLFSATIPQDLNEIINKYVAKNARKVSVDKKDTVNTGIDHQFVSGDDNSKLDTLAYFLKSMGKQRGIIFTKTKAAARTLAKQLIAKNHEVGLLEGDMLQKDRDKVMRAFKNKSLRLLVSTDVAARGIDVANLAFVAHYQLPDQTEYYTHRSGRTARAGKTGISLALVNQFELKKIKQFERELGIKFTQIR</sequence>
<dbReference type="Proteomes" id="UP001597100">
    <property type="component" value="Unassembled WGS sequence"/>
</dbReference>
<evidence type="ECO:0000256" key="4">
    <source>
        <dbReference type="ARBA" id="ARBA00022806"/>
    </source>
</evidence>
<dbReference type="SMART" id="SM00487">
    <property type="entry name" value="DEXDc"/>
    <property type="match status" value="1"/>
</dbReference>
<dbReference type="PROSITE" id="PS00039">
    <property type="entry name" value="DEAD_ATP_HELICASE"/>
    <property type="match status" value="1"/>
</dbReference>
<evidence type="ECO:0000313" key="11">
    <source>
        <dbReference type="EMBL" id="MFD0975528.1"/>
    </source>
</evidence>
<keyword evidence="4 7" id="KW-0347">Helicase</keyword>
<proteinExistence type="inferred from homology"/>
<dbReference type="PROSITE" id="PS51195">
    <property type="entry name" value="Q_MOTIF"/>
    <property type="match status" value="1"/>
</dbReference>
<feature type="short sequence motif" description="Q motif" evidence="6">
    <location>
        <begin position="1"/>
        <end position="29"/>
    </location>
</feature>
<feature type="domain" description="Helicase ATP-binding" evidence="8">
    <location>
        <begin position="33"/>
        <end position="205"/>
    </location>
</feature>
<name>A0ABW3ICY7_9FLAO</name>
<keyword evidence="2 7" id="KW-0547">Nucleotide-binding</keyword>
<dbReference type="InterPro" id="IPR014014">
    <property type="entry name" value="RNA_helicase_DEAD_Q_motif"/>
</dbReference>
<evidence type="ECO:0000256" key="1">
    <source>
        <dbReference type="ARBA" id="ARBA00012552"/>
    </source>
</evidence>
<dbReference type="SMART" id="SM00490">
    <property type="entry name" value="HELICc"/>
    <property type="match status" value="1"/>
</dbReference>
<reference evidence="12" key="1">
    <citation type="journal article" date="2019" name="Int. J. Syst. Evol. Microbiol.">
        <title>The Global Catalogue of Microorganisms (GCM) 10K type strain sequencing project: providing services to taxonomists for standard genome sequencing and annotation.</title>
        <authorList>
            <consortium name="The Broad Institute Genomics Platform"/>
            <consortium name="The Broad Institute Genome Sequencing Center for Infectious Disease"/>
            <person name="Wu L."/>
            <person name="Ma J."/>
        </authorList>
    </citation>
    <scope>NUCLEOTIDE SEQUENCE [LARGE SCALE GENOMIC DNA]</scope>
    <source>
        <strain evidence="12">CCUG 60898</strain>
    </source>
</reference>
<feature type="domain" description="DEAD-box RNA helicase Q" evidence="10">
    <location>
        <begin position="1"/>
        <end position="29"/>
    </location>
</feature>
<gene>
    <name evidence="11" type="ORF">ACFQ1G_01880</name>
</gene>
<evidence type="ECO:0000259" key="9">
    <source>
        <dbReference type="PROSITE" id="PS51194"/>
    </source>
</evidence>
<dbReference type="InterPro" id="IPR001650">
    <property type="entry name" value="Helicase_C-like"/>
</dbReference>
<evidence type="ECO:0000313" key="12">
    <source>
        <dbReference type="Proteomes" id="UP001597100"/>
    </source>
</evidence>
<dbReference type="RefSeq" id="WP_380736550.1">
    <property type="nucleotide sequence ID" value="NZ_JBHTJP010000032.1"/>
</dbReference>
<dbReference type="InterPro" id="IPR027417">
    <property type="entry name" value="P-loop_NTPase"/>
</dbReference>
<evidence type="ECO:0000256" key="7">
    <source>
        <dbReference type="RuleBase" id="RU000492"/>
    </source>
</evidence>
<dbReference type="InterPro" id="IPR014001">
    <property type="entry name" value="Helicase_ATP-bd"/>
</dbReference>
<dbReference type="GO" id="GO:0004386">
    <property type="term" value="F:helicase activity"/>
    <property type="evidence" value="ECO:0007669"/>
    <property type="project" value="UniProtKB-KW"/>
</dbReference>
<protein>
    <recommendedName>
        <fullName evidence="1">RNA helicase</fullName>
        <ecNumber evidence="1">3.6.4.13</ecNumber>
    </recommendedName>
</protein>
<dbReference type="PANTHER" id="PTHR47963">
    <property type="entry name" value="DEAD-BOX ATP-DEPENDENT RNA HELICASE 47, MITOCHONDRIAL"/>
    <property type="match status" value="1"/>
</dbReference>
<dbReference type="EMBL" id="JBHTJP010000032">
    <property type="protein sequence ID" value="MFD0975528.1"/>
    <property type="molecule type" value="Genomic_DNA"/>
</dbReference>
<dbReference type="CDD" id="cd00268">
    <property type="entry name" value="DEADc"/>
    <property type="match status" value="1"/>
</dbReference>
<evidence type="ECO:0000256" key="2">
    <source>
        <dbReference type="ARBA" id="ARBA00022741"/>
    </source>
</evidence>
<dbReference type="PROSITE" id="PS51194">
    <property type="entry name" value="HELICASE_CTER"/>
    <property type="match status" value="1"/>
</dbReference>
<dbReference type="InterPro" id="IPR044742">
    <property type="entry name" value="DEAD/DEAH_RhlB"/>
</dbReference>
<evidence type="ECO:0000259" key="10">
    <source>
        <dbReference type="PROSITE" id="PS51195"/>
    </source>
</evidence>
<comment type="caution">
    <text evidence="11">The sequence shown here is derived from an EMBL/GenBank/DDBJ whole genome shotgun (WGS) entry which is preliminary data.</text>
</comment>
<dbReference type="SUPFAM" id="SSF52540">
    <property type="entry name" value="P-loop containing nucleoside triphosphate hydrolases"/>
    <property type="match status" value="1"/>
</dbReference>
<dbReference type="Pfam" id="PF00271">
    <property type="entry name" value="Helicase_C"/>
    <property type="match status" value="1"/>
</dbReference>
<dbReference type="PROSITE" id="PS51192">
    <property type="entry name" value="HELICASE_ATP_BIND_1"/>
    <property type="match status" value="1"/>
</dbReference>